<reference evidence="3" key="1">
    <citation type="submission" date="2021-03" db="EMBL/GenBank/DDBJ databases">
        <title>Comparative genomics and phylogenomic investigation of the class Geoglossomycetes provide insights into ecological specialization and systematics.</title>
        <authorList>
            <person name="Melie T."/>
            <person name="Pirro S."/>
            <person name="Miller A.N."/>
            <person name="Quandt A."/>
        </authorList>
    </citation>
    <scope>NUCLEOTIDE SEQUENCE</scope>
    <source>
        <strain evidence="3">CAQ_001_2017</strain>
    </source>
</reference>
<dbReference type="EMBL" id="JAGHQM010000084">
    <property type="protein sequence ID" value="KAH0565541.1"/>
    <property type="molecule type" value="Genomic_DNA"/>
</dbReference>
<dbReference type="GO" id="GO:0005737">
    <property type="term" value="C:cytoplasm"/>
    <property type="evidence" value="ECO:0007669"/>
    <property type="project" value="TreeGrafter"/>
</dbReference>
<feature type="domain" description="Calcineurin-like phosphoesterase" evidence="2">
    <location>
        <begin position="127"/>
        <end position="336"/>
    </location>
</feature>
<evidence type="ECO:0000256" key="1">
    <source>
        <dbReference type="SAM" id="MobiDB-lite"/>
    </source>
</evidence>
<dbReference type="PANTHER" id="PTHR42850">
    <property type="entry name" value="METALLOPHOSPHOESTERASE"/>
    <property type="match status" value="1"/>
</dbReference>
<evidence type="ECO:0000313" key="3">
    <source>
        <dbReference type="EMBL" id="KAH0565541.1"/>
    </source>
</evidence>
<keyword evidence="4" id="KW-1185">Reference proteome</keyword>
<dbReference type="GO" id="GO:0000298">
    <property type="term" value="F:endopolyphosphatase activity"/>
    <property type="evidence" value="ECO:0007669"/>
    <property type="project" value="TreeGrafter"/>
</dbReference>
<dbReference type="CDD" id="cd00144">
    <property type="entry name" value="MPP_PPP_family"/>
    <property type="match status" value="1"/>
</dbReference>
<protein>
    <recommendedName>
        <fullName evidence="2">Calcineurin-like phosphoesterase domain-containing protein</fullName>
    </recommendedName>
</protein>
<dbReference type="SUPFAM" id="SSF56300">
    <property type="entry name" value="Metallo-dependent phosphatases"/>
    <property type="match status" value="1"/>
</dbReference>
<dbReference type="GO" id="GO:0016791">
    <property type="term" value="F:phosphatase activity"/>
    <property type="evidence" value="ECO:0007669"/>
    <property type="project" value="TreeGrafter"/>
</dbReference>
<feature type="region of interest" description="Disordered" evidence="1">
    <location>
        <begin position="1"/>
        <end position="50"/>
    </location>
</feature>
<comment type="caution">
    <text evidence="3">The sequence shown here is derived from an EMBL/GenBank/DDBJ whole genome shotgun (WGS) entry which is preliminary data.</text>
</comment>
<organism evidence="3 4">
    <name type="scientific">Trichoglossum hirsutum</name>
    <dbReference type="NCBI Taxonomy" id="265104"/>
    <lineage>
        <taxon>Eukaryota</taxon>
        <taxon>Fungi</taxon>
        <taxon>Dikarya</taxon>
        <taxon>Ascomycota</taxon>
        <taxon>Pezizomycotina</taxon>
        <taxon>Geoglossomycetes</taxon>
        <taxon>Geoglossales</taxon>
        <taxon>Geoglossaceae</taxon>
        <taxon>Trichoglossum</taxon>
    </lineage>
</organism>
<dbReference type="GO" id="GO:0006798">
    <property type="term" value="P:polyphosphate catabolic process"/>
    <property type="evidence" value="ECO:0007669"/>
    <property type="project" value="TreeGrafter"/>
</dbReference>
<evidence type="ECO:0000313" key="4">
    <source>
        <dbReference type="Proteomes" id="UP000750711"/>
    </source>
</evidence>
<dbReference type="Gene3D" id="3.60.21.10">
    <property type="match status" value="1"/>
</dbReference>
<gene>
    <name evidence="3" type="ORF">GP486_001074</name>
</gene>
<dbReference type="PANTHER" id="PTHR42850:SF4">
    <property type="entry name" value="ZINC-DEPENDENT ENDOPOLYPHOSPHATASE"/>
    <property type="match status" value="1"/>
</dbReference>
<proteinExistence type="predicted"/>
<feature type="compositionally biased region" description="Polar residues" evidence="1">
    <location>
        <begin position="9"/>
        <end position="24"/>
    </location>
</feature>
<dbReference type="InterPro" id="IPR050126">
    <property type="entry name" value="Ap4A_hydrolase"/>
</dbReference>
<dbReference type="InterPro" id="IPR029052">
    <property type="entry name" value="Metallo-depent_PP-like"/>
</dbReference>
<evidence type="ECO:0000259" key="2">
    <source>
        <dbReference type="Pfam" id="PF00149"/>
    </source>
</evidence>
<dbReference type="InterPro" id="IPR004843">
    <property type="entry name" value="Calcineurin-like_PHP"/>
</dbReference>
<name>A0A9P8LHK0_9PEZI</name>
<accession>A0A9P8LHK0</accession>
<dbReference type="Pfam" id="PF00149">
    <property type="entry name" value="Metallophos"/>
    <property type="match status" value="1"/>
</dbReference>
<dbReference type="AlphaFoldDB" id="A0A9P8LHK0"/>
<dbReference type="Proteomes" id="UP000750711">
    <property type="component" value="Unassembled WGS sequence"/>
</dbReference>
<sequence>MDRERRGSWSAQQEQRNKPWTSSRRPLVDFTKNDWQTNPRHDQSDDLQEPPYTTIFRSQRFMRHMAVYMWLEDVGLSYKPSNISGGGRYGVNVRPKFTDMLQIKALDKQFVPSTGMGRLLGEDGERRLVVVGDVHGCKDELVKLLHKMSFNPKSDHLVLAGDLIKKGPDSIGVIDLARQLKASCVRGNHEDRVLLAYRDLHAKHLPLPGPMEDPHAMIDDLDEELFGHGNHKDRKLARKLDHERAEWLRDCPLILNVGDIESMGEVAVVHAGLVPGVDLENQDPFNVMNMRTIDRDTLVPSSKRKGVAWTKLWKLYQQSLPHKDRMTVIYGHDSHRGLSIGPYSKGLDSGCVGGGRLTALVIESGEKKIRQEIVSVKCKDYQSKESKKDEDD</sequence>